<sequence>MKRLVIIPLMIMATTLHAQIQLGLKAGVNISNFTGGDFNEIENKALVGFHAGGLARIVFNKLALQPEVVFSSQGAKLENAGSESNYKISYINIPVLIQYETKGGFYLEAGPQFGFKLSEDIPDETIEDFAKSTDLSIAMGLGYHSKMGLGIGGRYNVGVSKVGDFDSGDIDPDFKQGVIQISLFYTFFNKK</sequence>
<feature type="chain" id="PRO_5040913077" evidence="1">
    <location>
        <begin position="19"/>
        <end position="191"/>
    </location>
</feature>
<dbReference type="InterPro" id="IPR025665">
    <property type="entry name" value="Beta-barrel_OMP_2"/>
</dbReference>
<feature type="signal peptide" evidence="1">
    <location>
        <begin position="1"/>
        <end position="18"/>
    </location>
</feature>
<comment type="caution">
    <text evidence="3">The sequence shown here is derived from an EMBL/GenBank/DDBJ whole genome shotgun (WGS) entry which is preliminary data.</text>
</comment>
<dbReference type="Pfam" id="PF13568">
    <property type="entry name" value="OMP_b-brl_2"/>
    <property type="match status" value="1"/>
</dbReference>
<evidence type="ECO:0000313" key="3">
    <source>
        <dbReference type="EMBL" id="MCU7548630.1"/>
    </source>
</evidence>
<keyword evidence="1" id="KW-0732">Signal</keyword>
<gene>
    <name evidence="3" type="ORF">OCK74_05850</name>
</gene>
<dbReference type="RefSeq" id="WP_279296075.1">
    <property type="nucleotide sequence ID" value="NZ_JAOTIF010000002.1"/>
</dbReference>
<organism evidence="3 4">
    <name type="scientific">Paraflavisolibacter caeni</name>
    <dbReference type="NCBI Taxonomy" id="2982496"/>
    <lineage>
        <taxon>Bacteria</taxon>
        <taxon>Pseudomonadati</taxon>
        <taxon>Bacteroidota</taxon>
        <taxon>Chitinophagia</taxon>
        <taxon>Chitinophagales</taxon>
        <taxon>Chitinophagaceae</taxon>
        <taxon>Paraflavisolibacter</taxon>
    </lineage>
</organism>
<reference evidence="3" key="2">
    <citation type="submission" date="2023-04" db="EMBL/GenBank/DDBJ databases">
        <title>Paracnuella aquatica gen. nov., sp. nov., a member of the family Chitinophagaceae isolated from a hot spring.</title>
        <authorList>
            <person name="Wang C."/>
        </authorList>
    </citation>
    <scope>NUCLEOTIDE SEQUENCE</scope>
    <source>
        <strain evidence="3">LB-8</strain>
    </source>
</reference>
<evidence type="ECO:0000256" key="1">
    <source>
        <dbReference type="SAM" id="SignalP"/>
    </source>
</evidence>
<keyword evidence="4" id="KW-1185">Reference proteome</keyword>
<dbReference type="EMBL" id="JAOTIF010000002">
    <property type="protein sequence ID" value="MCU7548630.1"/>
    <property type="molecule type" value="Genomic_DNA"/>
</dbReference>
<reference evidence="3" key="1">
    <citation type="submission" date="2022-09" db="EMBL/GenBank/DDBJ databases">
        <authorList>
            <person name="Yuan C."/>
            <person name="Ke Z."/>
        </authorList>
    </citation>
    <scope>NUCLEOTIDE SEQUENCE</scope>
    <source>
        <strain evidence="3">LB-8</strain>
    </source>
</reference>
<protein>
    <submittedName>
        <fullName evidence="3">PorT family protein</fullName>
    </submittedName>
</protein>
<accession>A0A9X3B6Y1</accession>
<dbReference type="Proteomes" id="UP001155483">
    <property type="component" value="Unassembled WGS sequence"/>
</dbReference>
<dbReference type="AlphaFoldDB" id="A0A9X3B6Y1"/>
<proteinExistence type="predicted"/>
<feature type="domain" description="Outer membrane protein beta-barrel" evidence="2">
    <location>
        <begin position="19"/>
        <end position="161"/>
    </location>
</feature>
<evidence type="ECO:0000259" key="2">
    <source>
        <dbReference type="Pfam" id="PF13568"/>
    </source>
</evidence>
<evidence type="ECO:0000313" key="4">
    <source>
        <dbReference type="Proteomes" id="UP001155483"/>
    </source>
</evidence>
<name>A0A9X3B6Y1_9BACT</name>